<reference evidence="1" key="1">
    <citation type="journal article" date="2021" name="PeerJ">
        <title>Extensive microbial diversity within the chicken gut microbiome revealed by metagenomics and culture.</title>
        <authorList>
            <person name="Gilroy R."/>
            <person name="Ravi A."/>
            <person name="Getino M."/>
            <person name="Pursley I."/>
            <person name="Horton D.L."/>
            <person name="Alikhan N.F."/>
            <person name="Baker D."/>
            <person name="Gharbi K."/>
            <person name="Hall N."/>
            <person name="Watson M."/>
            <person name="Adriaenssens E.M."/>
            <person name="Foster-Nyarko E."/>
            <person name="Jarju S."/>
            <person name="Secka A."/>
            <person name="Antonio M."/>
            <person name="Oren A."/>
            <person name="Chaudhuri R.R."/>
            <person name="La Ragione R."/>
            <person name="Hildebrand F."/>
            <person name="Pallen M.J."/>
        </authorList>
    </citation>
    <scope>NUCLEOTIDE SEQUENCE</scope>
    <source>
        <strain evidence="1">ChiW4-1371</strain>
    </source>
</reference>
<dbReference type="EMBL" id="DXAQ01000016">
    <property type="protein sequence ID" value="HIZ88519.1"/>
    <property type="molecule type" value="Genomic_DNA"/>
</dbReference>
<protein>
    <submittedName>
        <fullName evidence="1">Uncharacterized protein</fullName>
    </submittedName>
</protein>
<organism evidence="1 2">
    <name type="scientific">Candidatus Mucispirillum faecigallinarum</name>
    <dbReference type="NCBI Taxonomy" id="2838699"/>
    <lineage>
        <taxon>Bacteria</taxon>
        <taxon>Pseudomonadati</taxon>
        <taxon>Deferribacterota</taxon>
        <taxon>Deferribacteres</taxon>
        <taxon>Deferribacterales</taxon>
        <taxon>Mucispirillaceae</taxon>
        <taxon>Mucispirillum</taxon>
    </lineage>
</organism>
<sequence length="102" mass="11407">MSIEKIGLRALVTTDPRPRDYVNKNIAVTKARKDYMQESIKFSQMAVNKRIEMESETTAAINGLNKNGQRTAEPNLTFHKSLKIGSAYSAMAQAARRFDVTA</sequence>
<comment type="caution">
    <text evidence="1">The sequence shown here is derived from an EMBL/GenBank/DDBJ whole genome shotgun (WGS) entry which is preliminary data.</text>
</comment>
<evidence type="ECO:0000313" key="1">
    <source>
        <dbReference type="EMBL" id="HIZ88519.1"/>
    </source>
</evidence>
<accession>A0A9D2K9Q1</accession>
<dbReference type="Proteomes" id="UP000824176">
    <property type="component" value="Unassembled WGS sequence"/>
</dbReference>
<gene>
    <name evidence="1" type="ORF">H9804_01110</name>
</gene>
<proteinExistence type="predicted"/>
<name>A0A9D2K9Q1_9BACT</name>
<evidence type="ECO:0000313" key="2">
    <source>
        <dbReference type="Proteomes" id="UP000824176"/>
    </source>
</evidence>
<dbReference type="AlphaFoldDB" id="A0A9D2K9Q1"/>
<reference evidence="1" key="2">
    <citation type="submission" date="2021-04" db="EMBL/GenBank/DDBJ databases">
        <authorList>
            <person name="Gilroy R."/>
        </authorList>
    </citation>
    <scope>NUCLEOTIDE SEQUENCE</scope>
    <source>
        <strain evidence="1">ChiW4-1371</strain>
    </source>
</reference>